<evidence type="ECO:0000313" key="1">
    <source>
        <dbReference type="EMBL" id="SPZ92268.1"/>
    </source>
</evidence>
<organism evidence="1 2">
    <name type="scientific">Sphingobacterium multivorum</name>
    <dbReference type="NCBI Taxonomy" id="28454"/>
    <lineage>
        <taxon>Bacteria</taxon>
        <taxon>Pseudomonadati</taxon>
        <taxon>Bacteroidota</taxon>
        <taxon>Sphingobacteriia</taxon>
        <taxon>Sphingobacteriales</taxon>
        <taxon>Sphingobacteriaceae</taxon>
        <taxon>Sphingobacterium</taxon>
    </lineage>
</organism>
<evidence type="ECO:0000313" key="2">
    <source>
        <dbReference type="Proteomes" id="UP000251241"/>
    </source>
</evidence>
<proteinExistence type="predicted"/>
<dbReference type="Proteomes" id="UP000251241">
    <property type="component" value="Unassembled WGS sequence"/>
</dbReference>
<reference evidence="1 2" key="1">
    <citation type="submission" date="2018-06" db="EMBL/GenBank/DDBJ databases">
        <authorList>
            <consortium name="Pathogen Informatics"/>
            <person name="Doyle S."/>
        </authorList>
    </citation>
    <scope>NUCLEOTIDE SEQUENCE [LARGE SCALE GENOMIC DNA]</scope>
    <source>
        <strain evidence="1 2">NCTC11343</strain>
    </source>
</reference>
<accession>A0A2X2JEH0</accession>
<gene>
    <name evidence="1" type="ORF">NCTC11343_04320</name>
</gene>
<dbReference type="AlphaFoldDB" id="A0A2X2JEH0"/>
<dbReference type="EMBL" id="UAUU01000011">
    <property type="protein sequence ID" value="SPZ92268.1"/>
    <property type="molecule type" value="Genomic_DNA"/>
</dbReference>
<protein>
    <submittedName>
        <fullName evidence="1">Uncharacterized protein</fullName>
    </submittedName>
</protein>
<sequence>MPPLHLLNVFILPIKNSPSYAKTDRFTKNSPLIFLPHNTSSLHPSLYLNPIEAGALSKLTISLHLRRPIFHTTFVLQRTRK</sequence>
<name>A0A2X2JEH0_SPHMU</name>